<accession>A0ACC0VV76</accession>
<name>A0ACC0VV76_9STRA</name>
<comment type="caution">
    <text evidence="1">The sequence shown here is derived from an EMBL/GenBank/DDBJ whole genome shotgun (WGS) entry which is preliminary data.</text>
</comment>
<protein>
    <submittedName>
        <fullName evidence="1">Uncharacterized protein</fullName>
    </submittedName>
</protein>
<evidence type="ECO:0000313" key="2">
    <source>
        <dbReference type="Proteomes" id="UP001163321"/>
    </source>
</evidence>
<organism evidence="1 2">
    <name type="scientific">Peronosclerospora sorghi</name>
    <dbReference type="NCBI Taxonomy" id="230839"/>
    <lineage>
        <taxon>Eukaryota</taxon>
        <taxon>Sar</taxon>
        <taxon>Stramenopiles</taxon>
        <taxon>Oomycota</taxon>
        <taxon>Peronosporomycetes</taxon>
        <taxon>Peronosporales</taxon>
        <taxon>Peronosporaceae</taxon>
        <taxon>Peronosclerospora</taxon>
    </lineage>
</organism>
<dbReference type="EMBL" id="CM047586">
    <property type="protein sequence ID" value="KAI9909733.1"/>
    <property type="molecule type" value="Genomic_DNA"/>
</dbReference>
<sequence length="268" mass="30647">MNELVEGSDLYTPKVQLDQVVLPKENISTILETVESYECFRRYRNKSGLEQAGMPYVAGLVLLLCGDSGTGKTMTGKRQEGVDADADLRGLFRETDMSNAVLFFDECENIFRQRESGGDRLLNALLTEIERYEGIVFLATNRPFDLDEAMHRRITAVFEFKSPDHIQRRKIWDVLLLRGALQTDPDIDLNTIALKMYRILRGDYDWFKRLSIVDSSSFPRVQGRIIVLHHIFCPVLNGMLFSSTLLHSSYTLDLYPDQKGIDLTDQVP</sequence>
<proteinExistence type="predicted"/>
<gene>
    <name evidence="1" type="ORF">PsorP6_014908</name>
</gene>
<evidence type="ECO:0000313" key="1">
    <source>
        <dbReference type="EMBL" id="KAI9909733.1"/>
    </source>
</evidence>
<keyword evidence="2" id="KW-1185">Reference proteome</keyword>
<dbReference type="Proteomes" id="UP001163321">
    <property type="component" value="Chromosome 7"/>
</dbReference>
<reference evidence="1 2" key="1">
    <citation type="journal article" date="2022" name="bioRxiv">
        <title>The genome of the oomycete Peronosclerospora sorghi, a cosmopolitan pathogen of maize and sorghum, is inflated with dispersed pseudogenes.</title>
        <authorList>
            <person name="Fletcher K."/>
            <person name="Martin F."/>
            <person name="Isakeit T."/>
            <person name="Cavanaugh K."/>
            <person name="Magill C."/>
            <person name="Michelmore R."/>
        </authorList>
    </citation>
    <scope>NUCLEOTIDE SEQUENCE [LARGE SCALE GENOMIC DNA]</scope>
    <source>
        <strain evidence="1">P6</strain>
    </source>
</reference>